<evidence type="ECO:0000313" key="2">
    <source>
        <dbReference type="Proteomes" id="UP000559653"/>
    </source>
</evidence>
<gene>
    <name evidence="1" type="ORF">H2B03_08185</name>
</gene>
<dbReference type="Proteomes" id="UP000559653">
    <property type="component" value="Unassembled WGS sequence"/>
</dbReference>
<reference evidence="1 2" key="1">
    <citation type="journal article" date="2020" name="Appl. Environ. Microbiol.">
        <title>Genomic Characteristics of a Novel Species of Ammonia-Oxidizing Archaea from the Jiulong River Estuary.</title>
        <authorList>
            <person name="Zou D."/>
            <person name="Wan R."/>
            <person name="Han L."/>
            <person name="Xu M.N."/>
            <person name="Liu Y."/>
            <person name="Liu H."/>
            <person name="Kao S.J."/>
            <person name="Li M."/>
        </authorList>
    </citation>
    <scope>NUCLEOTIDE SEQUENCE [LARGE SCALE GENOMIC DNA]</scope>
    <source>
        <strain evidence="1">W1bin1</strain>
    </source>
</reference>
<name>A0AC60W0G4_9ARCH</name>
<organism evidence="1 2">
    <name type="scientific">Candidatus Nitrosomaritimum aestuariumsis</name>
    <dbReference type="NCBI Taxonomy" id="3342354"/>
    <lineage>
        <taxon>Archaea</taxon>
        <taxon>Nitrososphaerota</taxon>
        <taxon>Nitrososphaeria</taxon>
        <taxon>Nitrosopumilales</taxon>
        <taxon>Nitrosopumilaceae</taxon>
        <taxon>Candidatus Nitrosomaritimum</taxon>
    </lineage>
</organism>
<sequence>MANNNQSKINQIKLLTAELKQLDYDFDKAQTLQEKIAIHNLIVSKAKKRKQNEEEMEEIRKVNKVVSYAKIRKTKKRK</sequence>
<accession>A0AC60W0G4</accession>
<protein>
    <submittedName>
        <fullName evidence="1">Uncharacterized protein</fullName>
    </submittedName>
</protein>
<dbReference type="EMBL" id="JACEMZ010000077">
    <property type="protein sequence ID" value="MBA4453122.1"/>
    <property type="molecule type" value="Genomic_DNA"/>
</dbReference>
<evidence type="ECO:0000313" key="1">
    <source>
        <dbReference type="EMBL" id="MBA4453122.1"/>
    </source>
</evidence>
<proteinExistence type="predicted"/>
<comment type="caution">
    <text evidence="1">The sequence shown here is derived from an EMBL/GenBank/DDBJ whole genome shotgun (WGS) entry which is preliminary data.</text>
</comment>